<name>A0ABW0N254_9ACTN</name>
<dbReference type="Proteomes" id="UP001595956">
    <property type="component" value="Unassembled WGS sequence"/>
</dbReference>
<dbReference type="Pfam" id="PF13643">
    <property type="entry name" value="DUF4145"/>
    <property type="match status" value="1"/>
</dbReference>
<proteinExistence type="predicted"/>
<dbReference type="EMBL" id="JBHSMD010000004">
    <property type="protein sequence ID" value="MFC5494226.1"/>
    <property type="molecule type" value="Genomic_DNA"/>
</dbReference>
<evidence type="ECO:0000313" key="2">
    <source>
        <dbReference type="EMBL" id="MFC5494226.1"/>
    </source>
</evidence>
<dbReference type="InterPro" id="IPR025285">
    <property type="entry name" value="DUF4145"/>
</dbReference>
<evidence type="ECO:0000313" key="3">
    <source>
        <dbReference type="Proteomes" id="UP001595956"/>
    </source>
</evidence>
<comment type="caution">
    <text evidence="2">The sequence shown here is derived from an EMBL/GenBank/DDBJ whole genome shotgun (WGS) entry which is preliminary data.</text>
</comment>
<feature type="domain" description="DUF4145" evidence="1">
    <location>
        <begin position="100"/>
        <end position="187"/>
    </location>
</feature>
<protein>
    <submittedName>
        <fullName evidence="2">DUF4145 domain-containing protein</fullName>
    </submittedName>
</protein>
<accession>A0ABW0N254</accession>
<keyword evidence="3" id="KW-1185">Reference proteome</keyword>
<dbReference type="RefSeq" id="WP_345180110.1">
    <property type="nucleotide sequence ID" value="NZ_BAABFQ010000007.1"/>
</dbReference>
<reference evidence="3" key="1">
    <citation type="journal article" date="2019" name="Int. J. Syst. Evol. Microbiol.">
        <title>The Global Catalogue of Microorganisms (GCM) 10K type strain sequencing project: providing services to taxonomists for standard genome sequencing and annotation.</title>
        <authorList>
            <consortium name="The Broad Institute Genomics Platform"/>
            <consortium name="The Broad Institute Genome Sequencing Center for Infectious Disease"/>
            <person name="Wu L."/>
            <person name="Ma J."/>
        </authorList>
    </citation>
    <scope>NUCLEOTIDE SEQUENCE [LARGE SCALE GENOMIC DNA]</scope>
    <source>
        <strain evidence="3">KACC 13778</strain>
    </source>
</reference>
<sequence length="217" mass="24638">MTDPWATGAPRPTIPWHCDYCEKPTTLAVVERWWVTPDEDDEFDPFERVMAKCTSCAMPYVLGRDADYDGGDSPLEQVFPMTDQPLPRNVPKSIRDSHDEAIRCRKFRCYTAAALMARRGVEAMCAEQGQMNGTLAAKLTALKDAGVIDERLHEWSSVVRNIGNSGAHDVDASLSREDADDAIAFFEALVNYLYTFRQRYEGHLQRKQIEKDMKEIL</sequence>
<evidence type="ECO:0000259" key="1">
    <source>
        <dbReference type="Pfam" id="PF13643"/>
    </source>
</evidence>
<gene>
    <name evidence="2" type="ORF">ACFPKY_13995</name>
</gene>
<organism evidence="2 3">
    <name type="scientific">Nocardioides caricicola</name>
    <dbReference type="NCBI Taxonomy" id="634770"/>
    <lineage>
        <taxon>Bacteria</taxon>
        <taxon>Bacillati</taxon>
        <taxon>Actinomycetota</taxon>
        <taxon>Actinomycetes</taxon>
        <taxon>Propionibacteriales</taxon>
        <taxon>Nocardioidaceae</taxon>
        <taxon>Nocardioides</taxon>
    </lineage>
</organism>